<keyword evidence="2" id="KW-1185">Reference proteome</keyword>
<sequence length="105" mass="11780">MRKRRILPVLREAEFRAAVAEPGAWVEIECVEAPDPVKRYRGQWVFYVVRGPEERCVLVKTNAHERIINTMEGVVAFAATKLELDSVSIPLVAGGINSGMRSRSK</sequence>
<evidence type="ECO:0000313" key="2">
    <source>
        <dbReference type="Proteomes" id="UP000477782"/>
    </source>
</evidence>
<name>A0A6M0QX06_9RHOB</name>
<protein>
    <submittedName>
        <fullName evidence="1">Uncharacterized protein</fullName>
    </submittedName>
</protein>
<dbReference type="EMBL" id="JAAIVJ010000018">
    <property type="protein sequence ID" value="NEY92026.1"/>
    <property type="molecule type" value="Genomic_DNA"/>
</dbReference>
<organism evidence="1 2">
    <name type="scientific">Tabrizicola oligotrophica</name>
    <dbReference type="NCBI Taxonomy" id="2710650"/>
    <lineage>
        <taxon>Bacteria</taxon>
        <taxon>Pseudomonadati</taxon>
        <taxon>Pseudomonadota</taxon>
        <taxon>Alphaproteobacteria</taxon>
        <taxon>Rhodobacterales</taxon>
        <taxon>Paracoccaceae</taxon>
        <taxon>Tabrizicola</taxon>
    </lineage>
</organism>
<reference evidence="1 2" key="1">
    <citation type="submission" date="2020-02" db="EMBL/GenBank/DDBJ databases">
        <authorList>
            <person name="Chen W.-M."/>
        </authorList>
    </citation>
    <scope>NUCLEOTIDE SEQUENCE [LARGE SCALE GENOMIC DNA]</scope>
    <source>
        <strain evidence="1 2">KMS-5</strain>
    </source>
</reference>
<gene>
    <name evidence="1" type="ORF">G4Z14_17180</name>
</gene>
<dbReference type="AlphaFoldDB" id="A0A6M0QX06"/>
<evidence type="ECO:0000313" key="1">
    <source>
        <dbReference type="EMBL" id="NEY92026.1"/>
    </source>
</evidence>
<proteinExistence type="predicted"/>
<dbReference type="Proteomes" id="UP000477782">
    <property type="component" value="Unassembled WGS sequence"/>
</dbReference>
<accession>A0A6M0QX06</accession>
<comment type="caution">
    <text evidence="1">The sequence shown here is derived from an EMBL/GenBank/DDBJ whole genome shotgun (WGS) entry which is preliminary data.</text>
</comment>
<dbReference type="RefSeq" id="WP_164627971.1">
    <property type="nucleotide sequence ID" value="NZ_JAAIVJ010000018.1"/>
</dbReference>